<evidence type="ECO:0000256" key="4">
    <source>
        <dbReference type="PROSITE-ProRule" id="PRU00108"/>
    </source>
</evidence>
<gene>
    <name evidence="8" type="ORF">H4219_004979</name>
</gene>
<name>A0A9W7ZUL5_9FUNG</name>
<dbReference type="AlphaFoldDB" id="A0A9W7ZUL5"/>
<evidence type="ECO:0000313" key="9">
    <source>
        <dbReference type="Proteomes" id="UP001150538"/>
    </source>
</evidence>
<dbReference type="PROSITE" id="PS00027">
    <property type="entry name" value="HOMEOBOX_1"/>
    <property type="match status" value="1"/>
</dbReference>
<dbReference type="GO" id="GO:0005634">
    <property type="term" value="C:nucleus"/>
    <property type="evidence" value="ECO:0007669"/>
    <property type="project" value="UniProtKB-SubCell"/>
</dbReference>
<dbReference type="InterPro" id="IPR001356">
    <property type="entry name" value="HD"/>
</dbReference>
<feature type="compositionally biased region" description="Polar residues" evidence="6">
    <location>
        <begin position="343"/>
        <end position="358"/>
    </location>
</feature>
<keyword evidence="9" id="KW-1185">Reference proteome</keyword>
<dbReference type="GO" id="GO:0000981">
    <property type="term" value="F:DNA-binding transcription factor activity, RNA polymerase II-specific"/>
    <property type="evidence" value="ECO:0007669"/>
    <property type="project" value="InterPro"/>
</dbReference>
<feature type="domain" description="Homeobox" evidence="7">
    <location>
        <begin position="196"/>
        <end position="256"/>
    </location>
</feature>
<feature type="compositionally biased region" description="Low complexity" evidence="6">
    <location>
        <begin position="382"/>
        <end position="395"/>
    </location>
</feature>
<feature type="region of interest" description="Disordered" evidence="6">
    <location>
        <begin position="114"/>
        <end position="208"/>
    </location>
</feature>
<keyword evidence="3 4" id="KW-0539">Nucleus</keyword>
<feature type="region of interest" description="Disordered" evidence="6">
    <location>
        <begin position="343"/>
        <end position="370"/>
    </location>
</feature>
<organism evidence="8 9">
    <name type="scientific">Mycoemilia scoparia</name>
    <dbReference type="NCBI Taxonomy" id="417184"/>
    <lineage>
        <taxon>Eukaryota</taxon>
        <taxon>Fungi</taxon>
        <taxon>Fungi incertae sedis</taxon>
        <taxon>Zoopagomycota</taxon>
        <taxon>Kickxellomycotina</taxon>
        <taxon>Kickxellomycetes</taxon>
        <taxon>Kickxellales</taxon>
        <taxon>Kickxellaceae</taxon>
        <taxon>Mycoemilia</taxon>
    </lineage>
</organism>
<protein>
    <recommendedName>
        <fullName evidence="7">Homeobox domain-containing protein</fullName>
    </recommendedName>
</protein>
<dbReference type="SMART" id="SM00389">
    <property type="entry name" value="HOX"/>
    <property type="match status" value="1"/>
</dbReference>
<dbReference type="SUPFAM" id="SSF46689">
    <property type="entry name" value="Homeodomain-like"/>
    <property type="match status" value="1"/>
</dbReference>
<dbReference type="EMBL" id="JANBPU010000226">
    <property type="protein sequence ID" value="KAJ1913979.1"/>
    <property type="molecule type" value="Genomic_DNA"/>
</dbReference>
<feature type="compositionally biased region" description="Low complexity" evidence="6">
    <location>
        <begin position="114"/>
        <end position="136"/>
    </location>
</feature>
<feature type="compositionally biased region" description="Low complexity" evidence="6">
    <location>
        <begin position="70"/>
        <end position="85"/>
    </location>
</feature>
<keyword evidence="2 4" id="KW-0371">Homeobox</keyword>
<dbReference type="CDD" id="cd00086">
    <property type="entry name" value="homeodomain"/>
    <property type="match status" value="1"/>
</dbReference>
<reference evidence="8" key="1">
    <citation type="submission" date="2022-07" db="EMBL/GenBank/DDBJ databases">
        <title>Phylogenomic reconstructions and comparative analyses of Kickxellomycotina fungi.</title>
        <authorList>
            <person name="Reynolds N.K."/>
            <person name="Stajich J.E."/>
            <person name="Barry K."/>
            <person name="Grigoriev I.V."/>
            <person name="Crous P."/>
            <person name="Smith M.E."/>
        </authorList>
    </citation>
    <scope>NUCLEOTIDE SEQUENCE</scope>
    <source>
        <strain evidence="8">NBRC 100468</strain>
    </source>
</reference>
<evidence type="ECO:0000313" key="8">
    <source>
        <dbReference type="EMBL" id="KAJ1913979.1"/>
    </source>
</evidence>
<evidence type="ECO:0000256" key="3">
    <source>
        <dbReference type="ARBA" id="ARBA00023242"/>
    </source>
</evidence>
<keyword evidence="1 4" id="KW-0238">DNA-binding</keyword>
<evidence type="ECO:0000259" key="7">
    <source>
        <dbReference type="PROSITE" id="PS50071"/>
    </source>
</evidence>
<dbReference type="OrthoDB" id="6159439at2759"/>
<dbReference type="Gene3D" id="1.10.10.60">
    <property type="entry name" value="Homeodomain-like"/>
    <property type="match status" value="1"/>
</dbReference>
<comment type="caution">
    <text evidence="8">The sequence shown here is derived from an EMBL/GenBank/DDBJ whole genome shotgun (WGS) entry which is preliminary data.</text>
</comment>
<evidence type="ECO:0000256" key="5">
    <source>
        <dbReference type="RuleBase" id="RU000682"/>
    </source>
</evidence>
<feature type="region of interest" description="Disordered" evidence="6">
    <location>
        <begin position="382"/>
        <end position="492"/>
    </location>
</feature>
<dbReference type="GO" id="GO:1990837">
    <property type="term" value="F:sequence-specific double-stranded DNA binding"/>
    <property type="evidence" value="ECO:0007669"/>
    <property type="project" value="TreeGrafter"/>
</dbReference>
<comment type="subcellular location">
    <subcellularLocation>
        <location evidence="4 5">Nucleus</location>
    </subcellularLocation>
</comment>
<dbReference type="PROSITE" id="PS50071">
    <property type="entry name" value="HOMEOBOX_2"/>
    <property type="match status" value="1"/>
</dbReference>
<evidence type="ECO:0000256" key="1">
    <source>
        <dbReference type="ARBA" id="ARBA00023125"/>
    </source>
</evidence>
<accession>A0A9W7ZUL5</accession>
<dbReference type="PANTHER" id="PTHR46255:SF3">
    <property type="entry name" value="HOMEOBOX DOMAIN-CONTAINING PROTEIN"/>
    <property type="match status" value="1"/>
</dbReference>
<dbReference type="PANTHER" id="PTHR46255">
    <property type="entry name" value="SHORT STATURE HOMEOBOX"/>
    <property type="match status" value="1"/>
</dbReference>
<feature type="compositionally biased region" description="Low complexity" evidence="6">
    <location>
        <begin position="253"/>
        <end position="296"/>
    </location>
</feature>
<dbReference type="Proteomes" id="UP001150538">
    <property type="component" value="Unassembled WGS sequence"/>
</dbReference>
<feature type="compositionally biased region" description="Polar residues" evidence="6">
    <location>
        <begin position="1"/>
        <end position="11"/>
    </location>
</feature>
<dbReference type="Pfam" id="PF00046">
    <property type="entry name" value="Homeodomain"/>
    <property type="match status" value="1"/>
</dbReference>
<proteinExistence type="predicted"/>
<feature type="compositionally biased region" description="Low complexity" evidence="6">
    <location>
        <begin position="471"/>
        <end position="486"/>
    </location>
</feature>
<evidence type="ECO:0000256" key="6">
    <source>
        <dbReference type="SAM" id="MobiDB-lite"/>
    </source>
</evidence>
<sequence length="492" mass="51755">MRSPSRQSHMSLPSPRPTLMAGRSFPASSGILPSQSRMGLMRKMMAPPSSYSDKKFGDKSQYPSGTYTRAAGDYGASGNNNNSSATDMNMSPPSPPRVAYYQRLPASAVIITSASGSNSHHSAVSHSRHPSSSSISGRDHQHSSMRPQSGYHYDPRAPMPADLHGQGAAGSSGSNLITMGGRPSQHHQPTDHSQPISVKPKRKRASSKQLEALNRVFESTSFPSTETRHRLARELGMTPRTVQIWFQNRRQAMRQQASSAMQSEPTMASMGTTSTGMRSSMGMHHTSSNGSGSSTSPRSITVTTTPQRYRISSASAGGVPVPLSAPSSSSASAYQKYHHQINQHGSGVGSTATDTSLSEYAPPPHWQRHQSPEVVVMHQRNGSGSYYGRYGSPSGTERPSHYEPPTQATSSGGPGGPQSPSSSSSVNKITSGGGSMSLMNLLDAPPTERKLPPLPTPSTSLNGGAAGTGTGVVSTATSPSKSSGSSNPQPAV</sequence>
<dbReference type="InterPro" id="IPR017970">
    <property type="entry name" value="Homeobox_CS"/>
</dbReference>
<feature type="DNA-binding region" description="Homeobox" evidence="4">
    <location>
        <begin position="198"/>
        <end position="257"/>
    </location>
</feature>
<feature type="region of interest" description="Disordered" evidence="6">
    <location>
        <begin position="253"/>
        <end position="302"/>
    </location>
</feature>
<dbReference type="InterPro" id="IPR052631">
    <property type="entry name" value="Paired_homeobox_Bicoid"/>
</dbReference>
<feature type="region of interest" description="Disordered" evidence="6">
    <location>
        <begin position="1"/>
        <end position="101"/>
    </location>
</feature>
<dbReference type="InterPro" id="IPR009057">
    <property type="entry name" value="Homeodomain-like_sf"/>
</dbReference>
<evidence type="ECO:0000256" key="2">
    <source>
        <dbReference type="ARBA" id="ARBA00023155"/>
    </source>
</evidence>